<name>A0A1M4ZTI9_9HYPH</name>
<gene>
    <name evidence="2" type="ORF">SAMN02745157_1915</name>
</gene>
<protein>
    <submittedName>
        <fullName evidence="2">B3/B4 domain-containing protein (DNA/RNA-binding domain of Phe-tRNA-synthetase)</fullName>
    </submittedName>
</protein>
<dbReference type="Proteomes" id="UP000184485">
    <property type="component" value="Unassembled WGS sequence"/>
</dbReference>
<dbReference type="GO" id="GO:0004826">
    <property type="term" value="F:phenylalanine-tRNA ligase activity"/>
    <property type="evidence" value="ECO:0007669"/>
    <property type="project" value="InterPro"/>
</dbReference>
<dbReference type="Pfam" id="PF03483">
    <property type="entry name" value="B3_4"/>
    <property type="match status" value="1"/>
</dbReference>
<dbReference type="EMBL" id="FQUP01000001">
    <property type="protein sequence ID" value="SHF21314.1"/>
    <property type="molecule type" value="Genomic_DNA"/>
</dbReference>
<dbReference type="OrthoDB" id="276580at2"/>
<dbReference type="InterPro" id="IPR005146">
    <property type="entry name" value="B3/B4_tRNA-bd"/>
</dbReference>
<evidence type="ECO:0000259" key="1">
    <source>
        <dbReference type="SMART" id="SM00873"/>
    </source>
</evidence>
<dbReference type="InterPro" id="IPR020825">
    <property type="entry name" value="Phe-tRNA_synthase-like_B3/B4"/>
</dbReference>
<feature type="domain" description="B3/B4 tRNA-binding" evidence="1">
    <location>
        <begin position="62"/>
        <end position="220"/>
    </location>
</feature>
<sequence>MHLDISELTEPFPAFRVAVVLFEGLAIGHGRPASLEAAIAAREAEARTLWQGKELSEIPAIAAWRQAYRAFGIKKTSYRSSVERLMKNVLAERALPVINPFVDAYNAVSLTHVLPIGADDLDRITGDIAFRYARPGDSFLDMAGGDNGAEGSVEDPPKPGEVVYADAEKVLCRRWNWRQDARSLVSGQTRRAVVTIQATGVGSVEAAAADLISLIAAHCGGTACFVIADRAHPRAEIAG</sequence>
<dbReference type="RefSeq" id="WP_073052406.1">
    <property type="nucleotide sequence ID" value="NZ_FQUP01000001.1"/>
</dbReference>
<dbReference type="PANTHER" id="PTHR39209:SF2">
    <property type="entry name" value="CYTOPLASMIC PROTEIN"/>
    <property type="match status" value="1"/>
</dbReference>
<accession>A0A1M4ZTI9</accession>
<dbReference type="PANTHER" id="PTHR39209">
    <property type="match status" value="1"/>
</dbReference>
<dbReference type="GO" id="GO:0003723">
    <property type="term" value="F:RNA binding"/>
    <property type="evidence" value="ECO:0007669"/>
    <property type="project" value="InterPro"/>
</dbReference>
<dbReference type="SMART" id="SM00873">
    <property type="entry name" value="B3_4"/>
    <property type="match status" value="1"/>
</dbReference>
<dbReference type="Gene3D" id="3.50.40.10">
    <property type="entry name" value="Phenylalanyl-trna Synthetase, Chain B, domain 3"/>
    <property type="match status" value="1"/>
</dbReference>
<reference evidence="2 3" key="1">
    <citation type="submission" date="2016-11" db="EMBL/GenBank/DDBJ databases">
        <authorList>
            <person name="Jaros S."/>
            <person name="Januszkiewicz K."/>
            <person name="Wedrychowicz H."/>
        </authorList>
    </citation>
    <scope>NUCLEOTIDE SEQUENCE [LARGE SCALE GENOMIC DNA]</scope>
    <source>
        <strain evidence="2 3">DSM 19436</strain>
    </source>
</reference>
<evidence type="ECO:0000313" key="2">
    <source>
        <dbReference type="EMBL" id="SHF21314.1"/>
    </source>
</evidence>
<proteinExistence type="predicted"/>
<dbReference type="STRING" id="1122133.SAMN02745157_1915"/>
<evidence type="ECO:0000313" key="3">
    <source>
        <dbReference type="Proteomes" id="UP000184485"/>
    </source>
</evidence>
<organism evidence="2 3">
    <name type="scientific">Kaistia soli DSM 19436</name>
    <dbReference type="NCBI Taxonomy" id="1122133"/>
    <lineage>
        <taxon>Bacteria</taxon>
        <taxon>Pseudomonadati</taxon>
        <taxon>Pseudomonadota</taxon>
        <taxon>Alphaproteobacteria</taxon>
        <taxon>Hyphomicrobiales</taxon>
        <taxon>Kaistiaceae</taxon>
        <taxon>Kaistia</taxon>
    </lineage>
</organism>
<dbReference type="AlphaFoldDB" id="A0A1M4ZTI9"/>
<keyword evidence="3" id="KW-1185">Reference proteome</keyword>
<dbReference type="SUPFAM" id="SSF56037">
    <property type="entry name" value="PheT/TilS domain"/>
    <property type="match status" value="1"/>
</dbReference>